<proteinExistence type="inferred from homology"/>
<geneLocation type="plastid" evidence="9"/>
<evidence type="ECO:0000256" key="3">
    <source>
        <dbReference type="ARBA" id="ARBA00022448"/>
    </source>
</evidence>
<comment type="similarity">
    <text evidence="2">Belongs to the ATPase epsilon chain family.</text>
</comment>
<dbReference type="PANTHER" id="PTHR13822">
    <property type="entry name" value="ATP SYNTHASE DELTA/EPSILON CHAIN"/>
    <property type="match status" value="1"/>
</dbReference>
<evidence type="ECO:0000313" key="10">
    <source>
        <dbReference type="Proteomes" id="UP000243670"/>
    </source>
</evidence>
<protein>
    <submittedName>
        <fullName evidence="9">ATP syntahse CF1 epsilon chain</fullName>
    </submittedName>
</protein>
<dbReference type="HAMAP" id="MF_00530">
    <property type="entry name" value="ATP_synth_epsil_bac"/>
    <property type="match status" value="1"/>
</dbReference>
<dbReference type="CDD" id="cd12152">
    <property type="entry name" value="F1-ATPase_delta"/>
    <property type="match status" value="1"/>
</dbReference>
<dbReference type="Pfam" id="PF02823">
    <property type="entry name" value="ATP-synt_DE_N"/>
    <property type="match status" value="1"/>
</dbReference>
<evidence type="ECO:0000256" key="4">
    <source>
        <dbReference type="ARBA" id="ARBA00023065"/>
    </source>
</evidence>
<keyword evidence="4" id="KW-0406">Ion transport</keyword>
<evidence type="ECO:0000256" key="2">
    <source>
        <dbReference type="ARBA" id="ARBA00005712"/>
    </source>
</evidence>
<feature type="domain" description="ATP synthase F1 complex delta/epsilon subunit N-terminal" evidence="8">
    <location>
        <begin position="3"/>
        <end position="81"/>
    </location>
</feature>
<comment type="subcellular location">
    <subcellularLocation>
        <location evidence="1">Membrane</location>
        <topology evidence="1">Peripheral membrane protein</topology>
    </subcellularLocation>
</comment>
<dbReference type="NCBIfam" id="TIGR01216">
    <property type="entry name" value="ATP_synt_epsi"/>
    <property type="match status" value="1"/>
</dbReference>
<name>A0A059SLB8_9EUKA</name>
<dbReference type="GO" id="GO:0046933">
    <property type="term" value="F:proton-transporting ATP synthase activity, rotational mechanism"/>
    <property type="evidence" value="ECO:0007669"/>
    <property type="project" value="InterPro"/>
</dbReference>
<keyword evidence="6" id="KW-0139">CF(1)</keyword>
<evidence type="ECO:0000256" key="7">
    <source>
        <dbReference type="ARBA" id="ARBA00023310"/>
    </source>
</evidence>
<dbReference type="PANTHER" id="PTHR13822:SF10">
    <property type="entry name" value="ATP SYNTHASE EPSILON CHAIN, CHLOROPLASTIC"/>
    <property type="match status" value="1"/>
</dbReference>
<evidence type="ECO:0000256" key="1">
    <source>
        <dbReference type="ARBA" id="ARBA00004170"/>
    </source>
</evidence>
<dbReference type="AlphaFoldDB" id="A0A059SLB8"/>
<dbReference type="InterPro" id="IPR020546">
    <property type="entry name" value="ATP_synth_F1_dsu/esu_N"/>
</dbReference>
<gene>
    <name evidence="9" type="primary">atpE</name>
    <name evidence="9" type="ORF">M951_p27</name>
</gene>
<evidence type="ECO:0000256" key="5">
    <source>
        <dbReference type="ARBA" id="ARBA00023136"/>
    </source>
</evidence>
<dbReference type="GO" id="GO:0045259">
    <property type="term" value="C:proton-transporting ATP synthase complex"/>
    <property type="evidence" value="ECO:0007669"/>
    <property type="project" value="UniProtKB-KW"/>
</dbReference>
<accession>A0A059SLB8</accession>
<dbReference type="SUPFAM" id="SSF51344">
    <property type="entry name" value="Epsilon subunit of F1F0-ATP synthase N-terminal domain"/>
    <property type="match status" value="1"/>
</dbReference>
<keyword evidence="3" id="KW-0813">Transport</keyword>
<keyword evidence="9" id="KW-0934">Plastid</keyword>
<keyword evidence="7" id="KW-0066">ATP synthesis</keyword>
<dbReference type="EMBL" id="KF438023">
    <property type="protein sequence ID" value="AGY61414.1"/>
    <property type="molecule type" value="Genomic_DNA"/>
</dbReference>
<keyword evidence="5" id="KW-0472">Membrane</keyword>
<organism evidence="9 10">
    <name type="scientific">Lotharella oceanica</name>
    <dbReference type="NCBI Taxonomy" id="641309"/>
    <lineage>
        <taxon>Eukaryota</taxon>
        <taxon>Sar</taxon>
        <taxon>Rhizaria</taxon>
        <taxon>Cercozoa</taxon>
        <taxon>Chlorarachniophyceae</taxon>
        <taxon>Lotharella</taxon>
    </lineage>
</organism>
<dbReference type="InterPro" id="IPR036771">
    <property type="entry name" value="ATPsynth_dsu/esu_N"/>
</dbReference>
<evidence type="ECO:0000259" key="8">
    <source>
        <dbReference type="Pfam" id="PF02823"/>
    </source>
</evidence>
<reference evidence="9 10" key="1">
    <citation type="journal article" date="2014" name="BMC Genomics">
        <title>Nucleomorph and plastid genome sequences of the chlorarachniophyte Lotharella oceanica: convergent reductive evolution and frequent recombination in nucleomorph-bearing algae.</title>
        <authorList>
            <person name="Tanifuji G."/>
            <person name="Onodera N.T."/>
            <person name="Brown M.W."/>
            <person name="Curtis B.A."/>
            <person name="Roger A.J."/>
            <person name="Ka-Shu Wong G."/>
            <person name="Melkonian M."/>
            <person name="Archibald J.M."/>
        </authorList>
    </citation>
    <scope>NUCLEOTIDE SEQUENCE [LARGE SCALE GENOMIC DNA]</scope>
    <source>
        <strain evidence="9 10">CCMP622</strain>
    </source>
</reference>
<sequence length="138" mass="15570">MKLKIKVAIPGRIIWEDEATEAIIQTTTGKIGILPNHAPLVAAIETSVLTLKDTDNKTTLLVVSDGYVSLEKNSIFIATDRCILEDKIDTKKLERDYKIALEKYNTAEKLGKKYIANKTLKRINACYEVLNYKKQQLS</sequence>
<dbReference type="InterPro" id="IPR001469">
    <property type="entry name" value="ATP_synth_F1_dsu/esu"/>
</dbReference>
<dbReference type="Gene3D" id="2.60.15.10">
    <property type="entry name" value="F0F1 ATP synthase delta/epsilon subunit, N-terminal"/>
    <property type="match status" value="1"/>
</dbReference>
<evidence type="ECO:0000313" key="9">
    <source>
        <dbReference type="EMBL" id="AGY61414.1"/>
    </source>
</evidence>
<evidence type="ECO:0000256" key="6">
    <source>
        <dbReference type="ARBA" id="ARBA00023196"/>
    </source>
</evidence>
<dbReference type="Proteomes" id="UP000243670">
    <property type="component" value="Plastid Pltd"/>
</dbReference>